<evidence type="ECO:0000256" key="5">
    <source>
        <dbReference type="ARBA" id="ARBA00022989"/>
    </source>
</evidence>
<keyword evidence="10" id="KW-1185">Reference proteome</keyword>
<evidence type="ECO:0000256" key="7">
    <source>
        <dbReference type="SAM" id="Phobius"/>
    </source>
</evidence>
<dbReference type="EMBL" id="JBHTIM010000001">
    <property type="protein sequence ID" value="MFD0781217.1"/>
    <property type="molecule type" value="Genomic_DNA"/>
</dbReference>
<evidence type="ECO:0000256" key="1">
    <source>
        <dbReference type="ARBA" id="ARBA00004651"/>
    </source>
</evidence>
<evidence type="ECO:0000259" key="8">
    <source>
        <dbReference type="PROSITE" id="PS50850"/>
    </source>
</evidence>
<dbReference type="Pfam" id="PF07690">
    <property type="entry name" value="MFS_1"/>
    <property type="match status" value="1"/>
</dbReference>
<feature type="transmembrane region" description="Helical" evidence="7">
    <location>
        <begin position="111"/>
        <end position="134"/>
    </location>
</feature>
<keyword evidence="5 7" id="KW-1133">Transmembrane helix</keyword>
<dbReference type="PROSITE" id="PS50850">
    <property type="entry name" value="MFS"/>
    <property type="match status" value="1"/>
</dbReference>
<keyword evidence="2" id="KW-0813">Transport</keyword>
<comment type="subcellular location">
    <subcellularLocation>
        <location evidence="1">Cell membrane</location>
        <topology evidence="1">Multi-pass membrane protein</topology>
    </subcellularLocation>
</comment>
<proteinExistence type="predicted"/>
<evidence type="ECO:0000313" key="10">
    <source>
        <dbReference type="Proteomes" id="UP001597042"/>
    </source>
</evidence>
<feature type="transmembrane region" description="Helical" evidence="7">
    <location>
        <begin position="21"/>
        <end position="40"/>
    </location>
</feature>
<reference evidence="10" key="1">
    <citation type="journal article" date="2019" name="Int. J. Syst. Evol. Microbiol.">
        <title>The Global Catalogue of Microorganisms (GCM) 10K type strain sequencing project: providing services to taxonomists for standard genome sequencing and annotation.</title>
        <authorList>
            <consortium name="The Broad Institute Genomics Platform"/>
            <consortium name="The Broad Institute Genome Sequencing Center for Infectious Disease"/>
            <person name="Wu L."/>
            <person name="Ma J."/>
        </authorList>
    </citation>
    <scope>NUCLEOTIDE SEQUENCE [LARGE SCALE GENOMIC DNA]</scope>
    <source>
        <strain evidence="10">CCUG 50754</strain>
    </source>
</reference>
<keyword evidence="6 7" id="KW-0472">Membrane</keyword>
<feature type="transmembrane region" description="Helical" evidence="7">
    <location>
        <begin position="268"/>
        <end position="296"/>
    </location>
</feature>
<dbReference type="Proteomes" id="UP001597042">
    <property type="component" value="Unassembled WGS sequence"/>
</dbReference>
<dbReference type="RefSeq" id="WP_378750011.1">
    <property type="nucleotide sequence ID" value="NZ_JBHSSV010000002.1"/>
</dbReference>
<dbReference type="InterPro" id="IPR020846">
    <property type="entry name" value="MFS_dom"/>
</dbReference>
<dbReference type="InterPro" id="IPR036259">
    <property type="entry name" value="MFS_trans_sf"/>
</dbReference>
<feature type="transmembrane region" description="Helical" evidence="7">
    <location>
        <begin position="146"/>
        <end position="167"/>
    </location>
</feature>
<organism evidence="9 10">
    <name type="scientific">Microbacterium koreense</name>
    <dbReference type="NCBI Taxonomy" id="323761"/>
    <lineage>
        <taxon>Bacteria</taxon>
        <taxon>Bacillati</taxon>
        <taxon>Actinomycetota</taxon>
        <taxon>Actinomycetes</taxon>
        <taxon>Micrococcales</taxon>
        <taxon>Microbacteriaceae</taxon>
        <taxon>Microbacterium</taxon>
    </lineage>
</organism>
<keyword evidence="4 7" id="KW-0812">Transmembrane</keyword>
<dbReference type="PANTHER" id="PTHR23517">
    <property type="entry name" value="RESISTANCE PROTEIN MDTM, PUTATIVE-RELATED-RELATED"/>
    <property type="match status" value="1"/>
</dbReference>
<feature type="transmembrane region" description="Helical" evidence="7">
    <location>
        <begin position="376"/>
        <end position="397"/>
    </location>
</feature>
<gene>
    <name evidence="9" type="ORF">ACFQZV_07870</name>
</gene>
<feature type="transmembrane region" description="Helical" evidence="7">
    <location>
        <begin position="86"/>
        <end position="105"/>
    </location>
</feature>
<protein>
    <submittedName>
        <fullName evidence="9">MFS transporter</fullName>
    </submittedName>
</protein>
<feature type="transmembrane region" description="Helical" evidence="7">
    <location>
        <begin position="337"/>
        <end position="364"/>
    </location>
</feature>
<comment type="caution">
    <text evidence="9">The sequence shown here is derived from an EMBL/GenBank/DDBJ whole genome shotgun (WGS) entry which is preliminary data.</text>
</comment>
<dbReference type="InterPro" id="IPR011701">
    <property type="entry name" value="MFS"/>
</dbReference>
<feature type="transmembrane region" description="Helical" evidence="7">
    <location>
        <begin position="173"/>
        <end position="191"/>
    </location>
</feature>
<evidence type="ECO:0000256" key="2">
    <source>
        <dbReference type="ARBA" id="ARBA00022448"/>
    </source>
</evidence>
<evidence type="ECO:0000256" key="3">
    <source>
        <dbReference type="ARBA" id="ARBA00022475"/>
    </source>
</evidence>
<evidence type="ECO:0000256" key="4">
    <source>
        <dbReference type="ARBA" id="ARBA00022692"/>
    </source>
</evidence>
<sequence length="430" mass="44031">MNTSSSQASAPRGPARWLSPWMIAYAMVGMLLLGVGPILIPVTVAGTASGSAAATAVGVVVAAFYVGGLLAPAVGTWADRHGRQRTLFLACLPVMAAAVLGFAFVEGTLWWALLAFVFGGVGAIAGTLAAMFVVEPSPPSEWNVRISWFRFVYGAGQVIGLVIAAVAAAHAQIGWLVAGVLLLAGSFAAAWRLPKLKPVPTAPEPAPEQRPEHAGRAIGVGGWLPHLAHRPSLRGLTHGMPWPFALMLVVWFLTMMGVQTFFNVVPLIMSAAFSVNASVSSTLFLVGAGIGTLVYPVSGRLATRRGPAFVFVIGVVLMLASFTAMSVVSALKVTSGAVIGSVALVVAAIAYSFLVVAATMLLAALSPAGQGEAMGLLNAIIAIGAVVGAIVPSFIAAALGYDALPAVAAVTLALAFVAFIPLIRAHVARP</sequence>
<evidence type="ECO:0000256" key="6">
    <source>
        <dbReference type="ARBA" id="ARBA00023136"/>
    </source>
</evidence>
<dbReference type="InterPro" id="IPR050171">
    <property type="entry name" value="MFS_Transporters"/>
</dbReference>
<keyword evidence="3" id="KW-1003">Cell membrane</keyword>
<feature type="transmembrane region" description="Helical" evidence="7">
    <location>
        <begin position="242"/>
        <end position="262"/>
    </location>
</feature>
<accession>A0ABW2ZRF5</accession>
<feature type="domain" description="Major facilitator superfamily (MFS) profile" evidence="8">
    <location>
        <begin position="22"/>
        <end position="430"/>
    </location>
</feature>
<feature type="transmembrane region" description="Helical" evidence="7">
    <location>
        <begin position="308"/>
        <end position="331"/>
    </location>
</feature>
<feature type="transmembrane region" description="Helical" evidence="7">
    <location>
        <begin position="52"/>
        <end position="74"/>
    </location>
</feature>
<evidence type="ECO:0000313" key="9">
    <source>
        <dbReference type="EMBL" id="MFD0781217.1"/>
    </source>
</evidence>
<dbReference type="Gene3D" id="1.20.1250.20">
    <property type="entry name" value="MFS general substrate transporter like domains"/>
    <property type="match status" value="1"/>
</dbReference>
<name>A0ABW2ZRF5_9MICO</name>
<dbReference type="SUPFAM" id="SSF103473">
    <property type="entry name" value="MFS general substrate transporter"/>
    <property type="match status" value="1"/>
</dbReference>
<feature type="transmembrane region" description="Helical" evidence="7">
    <location>
        <begin position="403"/>
        <end position="423"/>
    </location>
</feature>